<dbReference type="EMBL" id="CYRY02041989">
    <property type="protein sequence ID" value="VCX31652.1"/>
    <property type="molecule type" value="Genomic_DNA"/>
</dbReference>
<name>A0A9X9M404_GULGU</name>
<keyword evidence="4" id="KW-0862">Zinc</keyword>
<evidence type="ECO:0000313" key="7">
    <source>
        <dbReference type="EMBL" id="VCX31652.1"/>
    </source>
</evidence>
<accession>A0A9X9M404</accession>
<organism evidence="7 8">
    <name type="scientific">Gulo gulo</name>
    <name type="common">Wolverine</name>
    <name type="synonym">Gluton</name>
    <dbReference type="NCBI Taxonomy" id="48420"/>
    <lineage>
        <taxon>Eukaryota</taxon>
        <taxon>Metazoa</taxon>
        <taxon>Chordata</taxon>
        <taxon>Craniata</taxon>
        <taxon>Vertebrata</taxon>
        <taxon>Euteleostomi</taxon>
        <taxon>Mammalia</taxon>
        <taxon>Eutheria</taxon>
        <taxon>Laurasiatheria</taxon>
        <taxon>Carnivora</taxon>
        <taxon>Caniformia</taxon>
        <taxon>Musteloidea</taxon>
        <taxon>Mustelidae</taxon>
        <taxon>Guloninae</taxon>
        <taxon>Gulo</taxon>
    </lineage>
</organism>
<gene>
    <name evidence="7" type="ORF">BN2614_LOCUS2</name>
</gene>
<dbReference type="Pfam" id="PF01780">
    <property type="entry name" value="Ribosomal_L37ae"/>
    <property type="match status" value="1"/>
</dbReference>
<keyword evidence="2" id="KW-0479">Metal-binding</keyword>
<comment type="similarity">
    <text evidence="1">Belongs to the eukaryotic ribosomal protein eL43 family.</text>
</comment>
<evidence type="ECO:0000256" key="5">
    <source>
        <dbReference type="ARBA" id="ARBA00022980"/>
    </source>
</evidence>
<proteinExistence type="inferred from homology"/>
<evidence type="ECO:0000256" key="2">
    <source>
        <dbReference type="ARBA" id="ARBA00022723"/>
    </source>
</evidence>
<evidence type="ECO:0000256" key="6">
    <source>
        <dbReference type="ARBA" id="ARBA00023274"/>
    </source>
</evidence>
<dbReference type="InterPro" id="IPR011332">
    <property type="entry name" value="Ribosomal_zn-bd"/>
</dbReference>
<reference evidence="7 8" key="1">
    <citation type="submission" date="2018-10" db="EMBL/GenBank/DDBJ databases">
        <authorList>
            <person name="Ekblom R."/>
            <person name="Jareborg N."/>
        </authorList>
    </citation>
    <scope>NUCLEOTIDE SEQUENCE [LARGE SCALE GENOMIC DNA]</scope>
    <source>
        <tissue evidence="7">Muscle</tissue>
    </source>
</reference>
<dbReference type="InterPro" id="IPR011331">
    <property type="entry name" value="Ribosomal_eL37/eL43"/>
</dbReference>
<dbReference type="InterPro" id="IPR002674">
    <property type="entry name" value="Ribosomal_eL43"/>
</dbReference>
<dbReference type="GO" id="GO:0008270">
    <property type="term" value="F:zinc ion binding"/>
    <property type="evidence" value="ECO:0007669"/>
    <property type="project" value="UniProtKB-KW"/>
</dbReference>
<dbReference type="Gene3D" id="2.20.25.30">
    <property type="match status" value="1"/>
</dbReference>
<sequence length="49" mass="5818">MVKCLKKDRIVRKYESSCGTSLEKLIKRIEITWLTMYTCSFCGRSKVKR</sequence>
<keyword evidence="8" id="KW-1185">Reference proteome</keyword>
<protein>
    <submittedName>
        <fullName evidence="7">Uncharacterized protein</fullName>
    </submittedName>
</protein>
<dbReference type="GO" id="GO:0003735">
    <property type="term" value="F:structural constituent of ribosome"/>
    <property type="evidence" value="ECO:0007669"/>
    <property type="project" value="InterPro"/>
</dbReference>
<evidence type="ECO:0000256" key="4">
    <source>
        <dbReference type="ARBA" id="ARBA00022833"/>
    </source>
</evidence>
<dbReference type="GO" id="GO:0006412">
    <property type="term" value="P:translation"/>
    <property type="evidence" value="ECO:0007669"/>
    <property type="project" value="InterPro"/>
</dbReference>
<comment type="caution">
    <text evidence="7">The sequence shown here is derived from an EMBL/GenBank/DDBJ whole genome shotgun (WGS) entry which is preliminary data.</text>
</comment>
<dbReference type="SUPFAM" id="SSF57829">
    <property type="entry name" value="Zn-binding ribosomal proteins"/>
    <property type="match status" value="1"/>
</dbReference>
<dbReference type="GO" id="GO:0022625">
    <property type="term" value="C:cytosolic large ribosomal subunit"/>
    <property type="evidence" value="ECO:0007669"/>
    <property type="project" value="TreeGrafter"/>
</dbReference>
<evidence type="ECO:0000256" key="3">
    <source>
        <dbReference type="ARBA" id="ARBA00022771"/>
    </source>
</evidence>
<keyword evidence="3" id="KW-0863">Zinc-finger</keyword>
<keyword evidence="5" id="KW-0689">Ribosomal protein</keyword>
<evidence type="ECO:0000256" key="1">
    <source>
        <dbReference type="ARBA" id="ARBA00008672"/>
    </source>
</evidence>
<dbReference type="Proteomes" id="UP000269945">
    <property type="component" value="Unassembled WGS sequence"/>
</dbReference>
<dbReference type="GO" id="GO:0070180">
    <property type="term" value="F:large ribosomal subunit rRNA binding"/>
    <property type="evidence" value="ECO:0007669"/>
    <property type="project" value="TreeGrafter"/>
</dbReference>
<dbReference type="PANTHER" id="PTHR48188:SF3">
    <property type="entry name" value="60S RIBOSOMAL PROTEIN L37A-RELATED"/>
    <property type="match status" value="1"/>
</dbReference>
<evidence type="ECO:0000313" key="8">
    <source>
        <dbReference type="Proteomes" id="UP000269945"/>
    </source>
</evidence>
<keyword evidence="6" id="KW-0687">Ribonucleoprotein</keyword>
<dbReference type="AlphaFoldDB" id="A0A9X9M404"/>
<dbReference type="PANTHER" id="PTHR48188">
    <property type="entry name" value="60S RIBOSOMAL PROTEIN L43"/>
    <property type="match status" value="1"/>
</dbReference>